<comment type="similarity">
    <text evidence="2 7">Belongs to the tetraspanin (TM4SF) family.</text>
</comment>
<dbReference type="Proteomes" id="UP001153620">
    <property type="component" value="Chromosome 1"/>
</dbReference>
<dbReference type="PRINTS" id="PR00259">
    <property type="entry name" value="TMFOUR"/>
</dbReference>
<dbReference type="InterPro" id="IPR000301">
    <property type="entry name" value="Tetraspanin_animals"/>
</dbReference>
<feature type="disulfide bond" evidence="6">
    <location>
        <begin position="146"/>
        <end position="165"/>
    </location>
</feature>
<keyword evidence="4 7" id="KW-1133">Transmembrane helix</keyword>
<dbReference type="AlphaFoldDB" id="A0A9N9RLF8"/>
<evidence type="ECO:0000256" key="7">
    <source>
        <dbReference type="RuleBase" id="RU361218"/>
    </source>
</evidence>
<protein>
    <recommendedName>
        <fullName evidence="7">Tetraspanin</fullName>
    </recommendedName>
</protein>
<dbReference type="PIRSF" id="PIRSF002419">
    <property type="entry name" value="Tetraspanin"/>
    <property type="match status" value="1"/>
</dbReference>
<evidence type="ECO:0000256" key="5">
    <source>
        <dbReference type="ARBA" id="ARBA00023136"/>
    </source>
</evidence>
<comment type="subcellular location">
    <subcellularLocation>
        <location evidence="1 7">Membrane</location>
        <topology evidence="1 7">Multi-pass membrane protein</topology>
    </subcellularLocation>
</comment>
<feature type="disulfide bond" evidence="6">
    <location>
        <begin position="145"/>
        <end position="178"/>
    </location>
</feature>
<dbReference type="Pfam" id="PF00335">
    <property type="entry name" value="Tetraspanin"/>
    <property type="match status" value="1"/>
</dbReference>
<keyword evidence="5 7" id="KW-0472">Membrane</keyword>
<sequence>MPDSETCIKYTLFIFNFFFVITGIIILSVGLTVQGIYHGYSEFLSSQFLSLPVFLIVIGSIIFFVAFFGCYGAWRSNYCMILTFCGLLTIIFILELAAGITGYILKNSTSSLITDTLQPTMKDYINKEKPHIATAWDDIQSRFGCCGLENYQDWVTEIEGIPLSCCEIPHGILNTFTCSNETTTLHEVGCVASFGSFVQEHARSLALAGIILAIVQLFGLLFACMVARRIKYHRVSGYE</sequence>
<dbReference type="GO" id="GO:0005886">
    <property type="term" value="C:plasma membrane"/>
    <property type="evidence" value="ECO:0007669"/>
    <property type="project" value="TreeGrafter"/>
</dbReference>
<dbReference type="InterPro" id="IPR018499">
    <property type="entry name" value="Tetraspanin/Peripherin"/>
</dbReference>
<evidence type="ECO:0000256" key="6">
    <source>
        <dbReference type="PIRSR" id="PIRSR002419-1"/>
    </source>
</evidence>
<accession>A0A9N9RLF8</accession>
<feature type="transmembrane region" description="Helical" evidence="7">
    <location>
        <begin position="81"/>
        <end position="105"/>
    </location>
</feature>
<evidence type="ECO:0000256" key="1">
    <source>
        <dbReference type="ARBA" id="ARBA00004141"/>
    </source>
</evidence>
<keyword evidence="6" id="KW-1015">Disulfide bond</keyword>
<dbReference type="PANTHER" id="PTHR19282:SF456">
    <property type="entry name" value="CD63 MOLECULE"/>
    <property type="match status" value="1"/>
</dbReference>
<evidence type="ECO:0000256" key="2">
    <source>
        <dbReference type="ARBA" id="ARBA00006840"/>
    </source>
</evidence>
<dbReference type="OrthoDB" id="10033535at2759"/>
<dbReference type="InterPro" id="IPR008952">
    <property type="entry name" value="Tetraspanin_EC2_sf"/>
</dbReference>
<dbReference type="CDD" id="cd03127">
    <property type="entry name" value="tetraspanin_LEL"/>
    <property type="match status" value="1"/>
</dbReference>
<reference evidence="8" key="2">
    <citation type="submission" date="2022-10" db="EMBL/GenBank/DDBJ databases">
        <authorList>
            <consortium name="ENA_rothamsted_submissions"/>
            <consortium name="culmorum"/>
            <person name="King R."/>
        </authorList>
    </citation>
    <scope>NUCLEOTIDE SEQUENCE</scope>
</reference>
<reference evidence="8" key="1">
    <citation type="submission" date="2022-01" db="EMBL/GenBank/DDBJ databases">
        <authorList>
            <person name="King R."/>
        </authorList>
    </citation>
    <scope>NUCLEOTIDE SEQUENCE</scope>
</reference>
<feature type="transmembrane region" description="Helical" evidence="7">
    <location>
        <begin position="205"/>
        <end position="227"/>
    </location>
</feature>
<feature type="transmembrane region" description="Helical" evidence="7">
    <location>
        <begin position="12"/>
        <end position="37"/>
    </location>
</feature>
<gene>
    <name evidence="8" type="ORF">CHIRRI_LOCUS1611</name>
</gene>
<dbReference type="SUPFAM" id="SSF48652">
    <property type="entry name" value="Tetraspanin"/>
    <property type="match status" value="1"/>
</dbReference>
<evidence type="ECO:0000256" key="4">
    <source>
        <dbReference type="ARBA" id="ARBA00022989"/>
    </source>
</evidence>
<dbReference type="EMBL" id="OU895877">
    <property type="protein sequence ID" value="CAG9798629.1"/>
    <property type="molecule type" value="Genomic_DNA"/>
</dbReference>
<evidence type="ECO:0000313" key="9">
    <source>
        <dbReference type="Proteomes" id="UP001153620"/>
    </source>
</evidence>
<organism evidence="8 9">
    <name type="scientific">Chironomus riparius</name>
    <dbReference type="NCBI Taxonomy" id="315576"/>
    <lineage>
        <taxon>Eukaryota</taxon>
        <taxon>Metazoa</taxon>
        <taxon>Ecdysozoa</taxon>
        <taxon>Arthropoda</taxon>
        <taxon>Hexapoda</taxon>
        <taxon>Insecta</taxon>
        <taxon>Pterygota</taxon>
        <taxon>Neoptera</taxon>
        <taxon>Endopterygota</taxon>
        <taxon>Diptera</taxon>
        <taxon>Nematocera</taxon>
        <taxon>Chironomoidea</taxon>
        <taxon>Chironomidae</taxon>
        <taxon>Chironominae</taxon>
        <taxon>Chironomus</taxon>
    </lineage>
</organism>
<name>A0A9N9RLF8_9DIPT</name>
<keyword evidence="9" id="KW-1185">Reference proteome</keyword>
<evidence type="ECO:0000256" key="3">
    <source>
        <dbReference type="ARBA" id="ARBA00022692"/>
    </source>
</evidence>
<feature type="transmembrane region" description="Helical" evidence="7">
    <location>
        <begin position="49"/>
        <end position="74"/>
    </location>
</feature>
<keyword evidence="3 7" id="KW-0812">Transmembrane</keyword>
<proteinExistence type="inferred from homology"/>
<evidence type="ECO:0000313" key="8">
    <source>
        <dbReference type="EMBL" id="CAG9798629.1"/>
    </source>
</evidence>
<dbReference type="Gene3D" id="1.10.1450.10">
    <property type="entry name" value="Tetraspanin"/>
    <property type="match status" value="1"/>
</dbReference>
<dbReference type="PANTHER" id="PTHR19282">
    <property type="entry name" value="TETRASPANIN"/>
    <property type="match status" value="1"/>
</dbReference>